<keyword evidence="10" id="KW-1185">Reference proteome</keyword>
<feature type="domain" description="RNA polymerase sigma-70 region 2" evidence="7">
    <location>
        <begin position="120"/>
        <end position="183"/>
    </location>
</feature>
<reference evidence="9 10" key="1">
    <citation type="submission" date="2019-11" db="EMBL/GenBank/DDBJ databases">
        <authorList>
            <person name="Jiang L.-Q."/>
        </authorList>
    </citation>
    <scope>NUCLEOTIDE SEQUENCE [LARGE SCALE GENOMIC DNA]</scope>
    <source>
        <strain evidence="9 10">YIM 132087</strain>
    </source>
</reference>
<comment type="caution">
    <text evidence="9">The sequence shown here is derived from an EMBL/GenBank/DDBJ whole genome shotgun (WGS) entry which is preliminary data.</text>
</comment>
<evidence type="ECO:0000313" key="9">
    <source>
        <dbReference type="EMBL" id="MTD16821.1"/>
    </source>
</evidence>
<evidence type="ECO:0000256" key="5">
    <source>
        <dbReference type="ARBA" id="ARBA00023163"/>
    </source>
</evidence>
<dbReference type="Gene3D" id="1.10.10.10">
    <property type="entry name" value="Winged helix-like DNA-binding domain superfamily/Winged helix DNA-binding domain"/>
    <property type="match status" value="1"/>
</dbReference>
<evidence type="ECO:0000259" key="7">
    <source>
        <dbReference type="Pfam" id="PF04542"/>
    </source>
</evidence>
<dbReference type="AlphaFoldDB" id="A0A7K1FRQ1"/>
<dbReference type="InterPro" id="IPR013249">
    <property type="entry name" value="RNA_pol_sigma70_r4_t2"/>
</dbReference>
<evidence type="ECO:0000256" key="2">
    <source>
        <dbReference type="ARBA" id="ARBA00023015"/>
    </source>
</evidence>
<keyword evidence="3 6" id="KW-0731">Sigma factor</keyword>
<evidence type="ECO:0000259" key="8">
    <source>
        <dbReference type="Pfam" id="PF08281"/>
    </source>
</evidence>
<evidence type="ECO:0000313" key="10">
    <source>
        <dbReference type="Proteomes" id="UP000460221"/>
    </source>
</evidence>
<dbReference type="InterPro" id="IPR036388">
    <property type="entry name" value="WH-like_DNA-bd_sf"/>
</dbReference>
<dbReference type="InterPro" id="IPR013325">
    <property type="entry name" value="RNA_pol_sigma_r2"/>
</dbReference>
<accession>A0A7K1FRQ1</accession>
<organism evidence="9 10">
    <name type="scientific">Nakamurella alba</name>
    <dbReference type="NCBI Taxonomy" id="2665158"/>
    <lineage>
        <taxon>Bacteria</taxon>
        <taxon>Bacillati</taxon>
        <taxon>Actinomycetota</taxon>
        <taxon>Actinomycetes</taxon>
        <taxon>Nakamurellales</taxon>
        <taxon>Nakamurellaceae</taxon>
        <taxon>Nakamurella</taxon>
    </lineage>
</organism>
<feature type="domain" description="RNA polymerase sigma factor 70 region 4 type 2" evidence="8">
    <location>
        <begin position="207"/>
        <end position="256"/>
    </location>
</feature>
<comment type="similarity">
    <text evidence="1 6">Belongs to the sigma-70 factor family. ECF subfamily.</text>
</comment>
<evidence type="ECO:0000256" key="6">
    <source>
        <dbReference type="RuleBase" id="RU000716"/>
    </source>
</evidence>
<dbReference type="InterPro" id="IPR014284">
    <property type="entry name" value="RNA_pol_sigma-70_dom"/>
</dbReference>
<dbReference type="GO" id="GO:0003677">
    <property type="term" value="F:DNA binding"/>
    <property type="evidence" value="ECO:0007669"/>
    <property type="project" value="UniProtKB-KW"/>
</dbReference>
<dbReference type="InterPro" id="IPR013324">
    <property type="entry name" value="RNA_pol_sigma_r3/r4-like"/>
</dbReference>
<dbReference type="InterPro" id="IPR000838">
    <property type="entry name" value="RNA_pol_sigma70_ECF_CS"/>
</dbReference>
<name>A0A7K1FRQ1_9ACTN</name>
<keyword evidence="2 6" id="KW-0805">Transcription regulation</keyword>
<dbReference type="GO" id="GO:0006352">
    <property type="term" value="P:DNA-templated transcription initiation"/>
    <property type="evidence" value="ECO:0007669"/>
    <property type="project" value="InterPro"/>
</dbReference>
<dbReference type="InterPro" id="IPR039425">
    <property type="entry name" value="RNA_pol_sigma-70-like"/>
</dbReference>
<dbReference type="GO" id="GO:0016987">
    <property type="term" value="F:sigma factor activity"/>
    <property type="evidence" value="ECO:0007669"/>
    <property type="project" value="UniProtKB-KW"/>
</dbReference>
<evidence type="ECO:0000256" key="4">
    <source>
        <dbReference type="ARBA" id="ARBA00023125"/>
    </source>
</evidence>
<dbReference type="GO" id="GO:0006950">
    <property type="term" value="P:response to stress"/>
    <property type="evidence" value="ECO:0007669"/>
    <property type="project" value="UniProtKB-ARBA"/>
</dbReference>
<keyword evidence="5 6" id="KW-0804">Transcription</keyword>
<dbReference type="InterPro" id="IPR007627">
    <property type="entry name" value="RNA_pol_sigma70_r2"/>
</dbReference>
<dbReference type="EMBL" id="WLYK01000011">
    <property type="protein sequence ID" value="MTD16821.1"/>
    <property type="molecule type" value="Genomic_DNA"/>
</dbReference>
<dbReference type="Proteomes" id="UP000460221">
    <property type="component" value="Unassembled WGS sequence"/>
</dbReference>
<protein>
    <recommendedName>
        <fullName evidence="6">RNA polymerase sigma factor</fullName>
    </recommendedName>
</protein>
<dbReference type="Gene3D" id="1.10.1740.10">
    <property type="match status" value="1"/>
</dbReference>
<gene>
    <name evidence="9" type="ORF">GIS00_23080</name>
</gene>
<proteinExistence type="inferred from homology"/>
<evidence type="ECO:0000256" key="3">
    <source>
        <dbReference type="ARBA" id="ARBA00023082"/>
    </source>
</evidence>
<sequence length="269" mass="28391">MPCSPPIQLIWPSVTAIAVASGSAGVWTRPPRSSTVVTSVSQTLPGAAPFPAAFTAGNFPERPHPAGARRCSRGVTTVWGTGREDFLAEPAAGGDPGTAVPAATPGAAVSELPGSFAAWVTPHLTVLAALGRRVVAAGDAEDVVQEALLRAWRRRSTFDPARGSARAWLVAILLDRARRHRVRSRPDQPFAGEEWTSPHENIAAGMDVGRAVDTLPLRQRQVVVLYYLVDLPVAEIAEVLGIGEGSVKSHLRDARAGLRTRLGTPDGES</sequence>
<dbReference type="NCBIfam" id="TIGR02937">
    <property type="entry name" value="sigma70-ECF"/>
    <property type="match status" value="1"/>
</dbReference>
<dbReference type="Pfam" id="PF08281">
    <property type="entry name" value="Sigma70_r4_2"/>
    <property type="match status" value="1"/>
</dbReference>
<evidence type="ECO:0000256" key="1">
    <source>
        <dbReference type="ARBA" id="ARBA00010641"/>
    </source>
</evidence>
<dbReference type="SUPFAM" id="SSF88659">
    <property type="entry name" value="Sigma3 and sigma4 domains of RNA polymerase sigma factors"/>
    <property type="match status" value="1"/>
</dbReference>
<dbReference type="SUPFAM" id="SSF88946">
    <property type="entry name" value="Sigma2 domain of RNA polymerase sigma factors"/>
    <property type="match status" value="1"/>
</dbReference>
<dbReference type="Pfam" id="PF04542">
    <property type="entry name" value="Sigma70_r2"/>
    <property type="match status" value="1"/>
</dbReference>
<keyword evidence="4 6" id="KW-0238">DNA-binding</keyword>
<dbReference type="CDD" id="cd06171">
    <property type="entry name" value="Sigma70_r4"/>
    <property type="match status" value="1"/>
</dbReference>
<dbReference type="PANTHER" id="PTHR43133">
    <property type="entry name" value="RNA POLYMERASE ECF-TYPE SIGMA FACTO"/>
    <property type="match status" value="1"/>
</dbReference>
<dbReference type="PANTHER" id="PTHR43133:SF25">
    <property type="entry name" value="RNA POLYMERASE SIGMA FACTOR RFAY-RELATED"/>
    <property type="match status" value="1"/>
</dbReference>
<dbReference type="PROSITE" id="PS01063">
    <property type="entry name" value="SIGMA70_ECF"/>
    <property type="match status" value="1"/>
</dbReference>